<dbReference type="Pfam" id="PF00385">
    <property type="entry name" value="Chromo"/>
    <property type="match status" value="1"/>
</dbReference>
<dbReference type="GO" id="GO:0036503">
    <property type="term" value="P:ERAD pathway"/>
    <property type="evidence" value="ECO:0007669"/>
    <property type="project" value="TreeGrafter"/>
</dbReference>
<comment type="caution">
    <text evidence="9">The sequence shown here is derived from an EMBL/GenBank/DDBJ whole genome shotgun (WGS) entry which is preliminary data.</text>
</comment>
<keyword evidence="6 7" id="KW-0472">Membrane</keyword>
<dbReference type="GO" id="GO:0046872">
    <property type="term" value="F:metal ion binding"/>
    <property type="evidence" value="ECO:0007669"/>
    <property type="project" value="UniProtKB-KW"/>
</dbReference>
<gene>
    <name evidence="9" type="ORF">ROHU_008737</name>
</gene>
<accession>A0A498M4N1</accession>
<dbReference type="InterPro" id="IPR040176">
    <property type="entry name" value="RNF121/RNF175"/>
</dbReference>
<keyword evidence="10" id="KW-1185">Reference proteome</keyword>
<evidence type="ECO:0000313" key="9">
    <source>
        <dbReference type="EMBL" id="RXN15511.1"/>
    </source>
</evidence>
<dbReference type="GO" id="GO:0005789">
    <property type="term" value="C:endoplasmic reticulum membrane"/>
    <property type="evidence" value="ECO:0007669"/>
    <property type="project" value="TreeGrafter"/>
</dbReference>
<evidence type="ECO:0000259" key="8">
    <source>
        <dbReference type="PROSITE" id="PS50013"/>
    </source>
</evidence>
<dbReference type="InterPro" id="IPR016197">
    <property type="entry name" value="Chromo-like_dom_sf"/>
</dbReference>
<dbReference type="InterPro" id="IPR000953">
    <property type="entry name" value="Chromo/chromo_shadow_dom"/>
</dbReference>
<evidence type="ECO:0000256" key="5">
    <source>
        <dbReference type="ARBA" id="ARBA00022989"/>
    </source>
</evidence>
<feature type="transmembrane region" description="Helical" evidence="7">
    <location>
        <begin position="37"/>
        <end position="56"/>
    </location>
</feature>
<dbReference type="PANTHER" id="PTHR13407">
    <property type="entry name" value="RNF121 PROTEIN"/>
    <property type="match status" value="1"/>
</dbReference>
<keyword evidence="3 7" id="KW-0812">Transmembrane</keyword>
<sequence>MGVIANLFASNEYVFLLLVTLFQMWVVPLYFTTKLHWWRFLVTWFIFSVVTAFISFRATRKPLDCTTPRLVYKWFLLLYKISYTTGIVGYTVVMFTLFGINLIFRIKPEDAMDFGVSLLFYGLYYGVLGRDFAEMCADFMASTVGHLNSVLRWERPHVMYGQLLDWLRYLVAWQPIIIGLLPHWLRLLDFPIPASFSPSLAAQLYLLSCPPAALLISVLPTSLRGLQSSQPGIHLHPPFDLASMESAGSDQIRAAVVQQGVLLGQHATRLTATTRESGSCAAQAPFCLCSCPPCLPRVSCQACNFFPSELWRLLDARRRGRGYQYLVDWEGYGPEERCWVLSRDILDHSLIEDFHRLQASSVPRAPGVAPGGGGTVKAPV</sequence>
<dbReference type="SUPFAM" id="SSF54160">
    <property type="entry name" value="Chromo domain-like"/>
    <property type="match status" value="1"/>
</dbReference>
<dbReference type="GO" id="GO:0005634">
    <property type="term" value="C:nucleus"/>
    <property type="evidence" value="ECO:0007669"/>
    <property type="project" value="UniProtKB-SubCell"/>
</dbReference>
<evidence type="ECO:0000256" key="6">
    <source>
        <dbReference type="ARBA" id="ARBA00023136"/>
    </source>
</evidence>
<proteinExistence type="predicted"/>
<evidence type="ECO:0000256" key="2">
    <source>
        <dbReference type="ARBA" id="ARBA00004141"/>
    </source>
</evidence>
<name>A0A498M4N1_LABRO</name>
<evidence type="ECO:0000256" key="3">
    <source>
        <dbReference type="ARBA" id="ARBA00022692"/>
    </source>
</evidence>
<comment type="subcellular location">
    <subcellularLocation>
        <location evidence="2">Membrane</location>
        <topology evidence="2">Multi-pass membrane protein</topology>
    </subcellularLocation>
    <subcellularLocation>
        <location evidence="1">Nucleus</location>
    </subcellularLocation>
</comment>
<evidence type="ECO:0000256" key="1">
    <source>
        <dbReference type="ARBA" id="ARBA00004123"/>
    </source>
</evidence>
<dbReference type="AlphaFoldDB" id="A0A498M4N1"/>
<evidence type="ECO:0000313" key="10">
    <source>
        <dbReference type="Proteomes" id="UP000290572"/>
    </source>
</evidence>
<feature type="domain" description="Chromo" evidence="8">
    <location>
        <begin position="308"/>
        <end position="366"/>
    </location>
</feature>
<feature type="transmembrane region" description="Helical" evidence="7">
    <location>
        <begin position="77"/>
        <end position="103"/>
    </location>
</feature>
<reference evidence="9 10" key="1">
    <citation type="submission" date="2018-03" db="EMBL/GenBank/DDBJ databases">
        <title>Draft genome sequence of Rohu Carp (Labeo rohita).</title>
        <authorList>
            <person name="Das P."/>
            <person name="Kushwaha B."/>
            <person name="Joshi C.G."/>
            <person name="Kumar D."/>
            <person name="Nagpure N.S."/>
            <person name="Sahoo L."/>
            <person name="Das S.P."/>
            <person name="Bit A."/>
            <person name="Patnaik S."/>
            <person name="Meher P.K."/>
            <person name="Jayasankar P."/>
            <person name="Koringa P.G."/>
            <person name="Patel N.V."/>
            <person name="Hinsu A.T."/>
            <person name="Kumar R."/>
            <person name="Pandey M."/>
            <person name="Agarwal S."/>
            <person name="Srivastava S."/>
            <person name="Singh M."/>
            <person name="Iquebal M.A."/>
            <person name="Jaiswal S."/>
            <person name="Angadi U.B."/>
            <person name="Kumar N."/>
            <person name="Raza M."/>
            <person name="Shah T.M."/>
            <person name="Rai A."/>
            <person name="Jena J.K."/>
        </authorList>
    </citation>
    <scope>NUCLEOTIDE SEQUENCE [LARGE SCALE GENOMIC DNA]</scope>
    <source>
        <strain evidence="9">DASCIFA01</strain>
        <tissue evidence="9">Testis</tissue>
    </source>
</reference>
<evidence type="ECO:0000256" key="4">
    <source>
        <dbReference type="ARBA" id="ARBA00022723"/>
    </source>
</evidence>
<feature type="transmembrane region" description="Helical" evidence="7">
    <location>
        <begin position="12"/>
        <end position="31"/>
    </location>
</feature>
<keyword evidence="5 7" id="KW-1133">Transmembrane helix</keyword>
<dbReference type="Proteomes" id="UP000290572">
    <property type="component" value="Unassembled WGS sequence"/>
</dbReference>
<dbReference type="GO" id="GO:0061630">
    <property type="term" value="F:ubiquitin protein ligase activity"/>
    <property type="evidence" value="ECO:0007669"/>
    <property type="project" value="TreeGrafter"/>
</dbReference>
<dbReference type="SMART" id="SM00298">
    <property type="entry name" value="CHROMO"/>
    <property type="match status" value="1"/>
</dbReference>
<evidence type="ECO:0000256" key="7">
    <source>
        <dbReference type="SAM" id="Phobius"/>
    </source>
</evidence>
<dbReference type="InterPro" id="IPR023780">
    <property type="entry name" value="Chromo_domain"/>
</dbReference>
<dbReference type="STRING" id="84645.A0A498M4N1"/>
<keyword evidence="4" id="KW-0479">Metal-binding</keyword>
<dbReference type="Gene3D" id="2.40.50.40">
    <property type="match status" value="1"/>
</dbReference>
<organism evidence="9 10">
    <name type="scientific">Labeo rohita</name>
    <name type="common">Indian major carp</name>
    <name type="synonym">Cyprinus rohita</name>
    <dbReference type="NCBI Taxonomy" id="84645"/>
    <lineage>
        <taxon>Eukaryota</taxon>
        <taxon>Metazoa</taxon>
        <taxon>Chordata</taxon>
        <taxon>Craniata</taxon>
        <taxon>Vertebrata</taxon>
        <taxon>Euteleostomi</taxon>
        <taxon>Actinopterygii</taxon>
        <taxon>Neopterygii</taxon>
        <taxon>Teleostei</taxon>
        <taxon>Ostariophysi</taxon>
        <taxon>Cypriniformes</taxon>
        <taxon>Cyprinidae</taxon>
        <taxon>Labeoninae</taxon>
        <taxon>Labeonini</taxon>
        <taxon>Labeo</taxon>
    </lineage>
</organism>
<dbReference type="PROSITE" id="PS50013">
    <property type="entry name" value="CHROMO_2"/>
    <property type="match status" value="1"/>
</dbReference>
<dbReference type="EMBL" id="QBIY01012846">
    <property type="protein sequence ID" value="RXN15511.1"/>
    <property type="molecule type" value="Genomic_DNA"/>
</dbReference>
<dbReference type="GO" id="GO:0000139">
    <property type="term" value="C:Golgi membrane"/>
    <property type="evidence" value="ECO:0007669"/>
    <property type="project" value="TreeGrafter"/>
</dbReference>
<protein>
    <submittedName>
        <fullName evidence="9">RING finger protein 121</fullName>
    </submittedName>
</protein>
<dbReference type="PANTHER" id="PTHR13407:SF1">
    <property type="entry name" value="E3 UBIQUITIN LIGASE RNF121"/>
    <property type="match status" value="1"/>
</dbReference>